<dbReference type="GO" id="GO:0055085">
    <property type="term" value="P:transmembrane transport"/>
    <property type="evidence" value="ECO:0007669"/>
    <property type="project" value="InterPro"/>
</dbReference>
<evidence type="ECO:0000256" key="8">
    <source>
        <dbReference type="ARBA" id="ARBA00023136"/>
    </source>
</evidence>
<organism evidence="11 12">
    <name type="scientific">Paenibacillus nasutitermitis</name>
    <dbReference type="NCBI Taxonomy" id="1652958"/>
    <lineage>
        <taxon>Bacteria</taxon>
        <taxon>Bacillati</taxon>
        <taxon>Bacillota</taxon>
        <taxon>Bacilli</taxon>
        <taxon>Bacillales</taxon>
        <taxon>Paenibacillaceae</taxon>
        <taxon>Paenibacillus</taxon>
    </lineage>
</organism>
<dbReference type="AlphaFoldDB" id="A0A916Z6R8"/>
<comment type="caution">
    <text evidence="11">The sequence shown here is derived from an EMBL/GenBank/DDBJ whole genome shotgun (WGS) entry which is preliminary data.</text>
</comment>
<dbReference type="CDD" id="cd06261">
    <property type="entry name" value="TM_PBP2"/>
    <property type="match status" value="1"/>
</dbReference>
<keyword evidence="4" id="KW-1003">Cell membrane</keyword>
<evidence type="ECO:0000256" key="2">
    <source>
        <dbReference type="ARBA" id="ARBA00009047"/>
    </source>
</evidence>
<accession>A0A916Z6R8</accession>
<feature type="transmembrane region" description="Helical" evidence="9">
    <location>
        <begin position="108"/>
        <end position="127"/>
    </location>
</feature>
<evidence type="ECO:0000256" key="7">
    <source>
        <dbReference type="ARBA" id="ARBA00022989"/>
    </source>
</evidence>
<feature type="transmembrane region" description="Helical" evidence="9">
    <location>
        <begin position="139"/>
        <end position="161"/>
    </location>
</feature>
<evidence type="ECO:0000256" key="9">
    <source>
        <dbReference type="RuleBase" id="RU363032"/>
    </source>
</evidence>
<reference evidence="11" key="1">
    <citation type="journal article" date="2014" name="Int. J. Syst. Evol. Microbiol.">
        <title>Complete genome sequence of Corynebacterium casei LMG S-19264T (=DSM 44701T), isolated from a smear-ripened cheese.</title>
        <authorList>
            <consortium name="US DOE Joint Genome Institute (JGI-PGF)"/>
            <person name="Walter F."/>
            <person name="Albersmeier A."/>
            <person name="Kalinowski J."/>
            <person name="Ruckert C."/>
        </authorList>
    </citation>
    <scope>NUCLEOTIDE SEQUENCE</scope>
    <source>
        <strain evidence="11">CGMCC 1.15178</strain>
    </source>
</reference>
<dbReference type="InterPro" id="IPR000515">
    <property type="entry name" value="MetI-like"/>
</dbReference>
<dbReference type="InterPro" id="IPR035906">
    <property type="entry name" value="MetI-like_sf"/>
</dbReference>
<keyword evidence="12" id="KW-1185">Reference proteome</keyword>
<feature type="transmembrane region" description="Helical" evidence="9">
    <location>
        <begin position="74"/>
        <end position="96"/>
    </location>
</feature>
<dbReference type="Proteomes" id="UP000612456">
    <property type="component" value="Unassembled WGS sequence"/>
</dbReference>
<dbReference type="InterPro" id="IPR050901">
    <property type="entry name" value="BP-dep_ABC_trans_perm"/>
</dbReference>
<gene>
    <name evidence="11" type="ORF">GCM10010911_39860</name>
</gene>
<dbReference type="PANTHER" id="PTHR32243">
    <property type="entry name" value="MALTOSE TRANSPORT SYSTEM PERMEASE-RELATED"/>
    <property type="match status" value="1"/>
</dbReference>
<dbReference type="Gene3D" id="1.10.3720.10">
    <property type="entry name" value="MetI-like"/>
    <property type="match status" value="1"/>
</dbReference>
<feature type="transmembrane region" description="Helical" evidence="9">
    <location>
        <begin position="182"/>
        <end position="207"/>
    </location>
</feature>
<evidence type="ECO:0000313" key="11">
    <source>
        <dbReference type="EMBL" id="GGD77907.1"/>
    </source>
</evidence>
<keyword evidence="3 9" id="KW-0813">Transport</keyword>
<feature type="transmembrane region" description="Helical" evidence="9">
    <location>
        <begin position="12"/>
        <end position="32"/>
    </location>
</feature>
<evidence type="ECO:0000256" key="1">
    <source>
        <dbReference type="ARBA" id="ARBA00004651"/>
    </source>
</evidence>
<dbReference type="EMBL" id="BMHP01000003">
    <property type="protein sequence ID" value="GGD77907.1"/>
    <property type="molecule type" value="Genomic_DNA"/>
</dbReference>
<comment type="similarity">
    <text evidence="2">Belongs to the binding-protein-dependent transport system permease family. MalFG subfamily.</text>
</comment>
<reference evidence="11" key="2">
    <citation type="submission" date="2020-09" db="EMBL/GenBank/DDBJ databases">
        <authorList>
            <person name="Sun Q."/>
            <person name="Zhou Y."/>
        </authorList>
    </citation>
    <scope>NUCLEOTIDE SEQUENCE</scope>
    <source>
        <strain evidence="11">CGMCC 1.15178</strain>
    </source>
</reference>
<keyword evidence="8 9" id="KW-0472">Membrane</keyword>
<dbReference type="SUPFAM" id="SSF161098">
    <property type="entry name" value="MetI-like"/>
    <property type="match status" value="1"/>
</dbReference>
<evidence type="ECO:0000256" key="4">
    <source>
        <dbReference type="ARBA" id="ARBA00022475"/>
    </source>
</evidence>
<dbReference type="Pfam" id="PF00528">
    <property type="entry name" value="BPD_transp_1"/>
    <property type="match status" value="1"/>
</dbReference>
<protein>
    <submittedName>
        <fullName evidence="11">Sugar ABC transporter permease</fullName>
    </submittedName>
</protein>
<sequence>MHNRTLRKNILMNLLMCIIVVIAIFPFLWMLFTSLKEKGATMTIPPTILPPKISWEGYKQVLDTNFLSYFFNSFYIAAVTTVGALILGVMAGIGFSRYQFKGSKGFKIGILVTQLFPLILLVPPYYLLMSKIGLLDSHVSLMITYCALTLPFCVWMLTTYFSTVPIDMEESAMIDGCSKLGAYIRITIPMAAPGIAATAIFAFVLAWNEFVFANTFIDTPGLRTLPIGLRTFMGQYSTQWNVLMAASVMTTLPVVLMFIFLQKYFIRGMTSGSVKG</sequence>
<evidence type="ECO:0000313" key="12">
    <source>
        <dbReference type="Proteomes" id="UP000612456"/>
    </source>
</evidence>
<feature type="transmembrane region" description="Helical" evidence="9">
    <location>
        <begin position="240"/>
        <end position="261"/>
    </location>
</feature>
<keyword evidence="7 9" id="KW-1133">Transmembrane helix</keyword>
<name>A0A916Z6R8_9BACL</name>
<evidence type="ECO:0000256" key="6">
    <source>
        <dbReference type="ARBA" id="ARBA00022692"/>
    </source>
</evidence>
<evidence type="ECO:0000256" key="3">
    <source>
        <dbReference type="ARBA" id="ARBA00022448"/>
    </source>
</evidence>
<dbReference type="GO" id="GO:0005886">
    <property type="term" value="C:plasma membrane"/>
    <property type="evidence" value="ECO:0007669"/>
    <property type="project" value="UniProtKB-SubCell"/>
</dbReference>
<proteinExistence type="inferred from homology"/>
<evidence type="ECO:0000259" key="10">
    <source>
        <dbReference type="PROSITE" id="PS50928"/>
    </source>
</evidence>
<dbReference type="RefSeq" id="WP_188994194.1">
    <property type="nucleotide sequence ID" value="NZ_BMHP01000003.1"/>
</dbReference>
<feature type="domain" description="ABC transmembrane type-1" evidence="10">
    <location>
        <begin position="70"/>
        <end position="261"/>
    </location>
</feature>
<evidence type="ECO:0000256" key="5">
    <source>
        <dbReference type="ARBA" id="ARBA00022597"/>
    </source>
</evidence>
<comment type="subcellular location">
    <subcellularLocation>
        <location evidence="1 9">Cell membrane</location>
        <topology evidence="1 9">Multi-pass membrane protein</topology>
    </subcellularLocation>
</comment>
<keyword evidence="6 9" id="KW-0812">Transmembrane</keyword>
<keyword evidence="5" id="KW-0762">Sugar transport</keyword>
<dbReference type="PANTHER" id="PTHR32243:SF50">
    <property type="entry name" value="MALTOSE_MALTODEXTRIN TRANSPORT SYSTEM PERMEASE PROTEIN MALG"/>
    <property type="match status" value="1"/>
</dbReference>
<dbReference type="PROSITE" id="PS50928">
    <property type="entry name" value="ABC_TM1"/>
    <property type="match status" value="1"/>
</dbReference>